<dbReference type="InterPro" id="IPR036390">
    <property type="entry name" value="WH_DNA-bd_sf"/>
</dbReference>
<evidence type="ECO:0000313" key="7">
    <source>
        <dbReference type="Proteomes" id="UP000198440"/>
    </source>
</evidence>
<dbReference type="GO" id="GO:0000976">
    <property type="term" value="F:transcription cis-regulatory region binding"/>
    <property type="evidence" value="ECO:0007669"/>
    <property type="project" value="TreeGrafter"/>
</dbReference>
<dbReference type="Pfam" id="PF00126">
    <property type="entry name" value="HTH_1"/>
    <property type="match status" value="1"/>
</dbReference>
<reference evidence="6 7" key="1">
    <citation type="submission" date="2017-06" db="EMBL/GenBank/DDBJ databases">
        <authorList>
            <person name="Kim H.J."/>
            <person name="Triplett B.A."/>
        </authorList>
    </citation>
    <scope>NUCLEOTIDE SEQUENCE [LARGE SCALE GENOMIC DNA]</scope>
    <source>
        <strain evidence="6 7">DSM 11445</strain>
    </source>
</reference>
<keyword evidence="3 6" id="KW-0238">DNA-binding</keyword>
<dbReference type="OrthoDB" id="9803735at2"/>
<protein>
    <submittedName>
        <fullName evidence="6">DNA-binding transcriptional regulator, LysR family</fullName>
    </submittedName>
</protein>
<dbReference type="EMBL" id="FZON01000014">
    <property type="protein sequence ID" value="SNS41763.1"/>
    <property type="molecule type" value="Genomic_DNA"/>
</dbReference>
<gene>
    <name evidence="6" type="ORF">SAMN04488078_101443</name>
</gene>
<dbReference type="Gene3D" id="3.40.190.10">
    <property type="entry name" value="Periplasmic binding protein-like II"/>
    <property type="match status" value="2"/>
</dbReference>
<evidence type="ECO:0000256" key="4">
    <source>
        <dbReference type="ARBA" id="ARBA00023163"/>
    </source>
</evidence>
<dbReference type="CDD" id="cd05466">
    <property type="entry name" value="PBP2_LTTR_substrate"/>
    <property type="match status" value="1"/>
</dbReference>
<dbReference type="Pfam" id="PF03466">
    <property type="entry name" value="LysR_substrate"/>
    <property type="match status" value="1"/>
</dbReference>
<dbReference type="PRINTS" id="PR00039">
    <property type="entry name" value="HTHLYSR"/>
</dbReference>
<evidence type="ECO:0000256" key="2">
    <source>
        <dbReference type="ARBA" id="ARBA00023015"/>
    </source>
</evidence>
<dbReference type="SUPFAM" id="SSF46785">
    <property type="entry name" value="Winged helix' DNA-binding domain"/>
    <property type="match status" value="1"/>
</dbReference>
<dbReference type="SUPFAM" id="SSF53850">
    <property type="entry name" value="Periplasmic binding protein-like II"/>
    <property type="match status" value="1"/>
</dbReference>
<sequence length="304" mass="32811">MTRYTNINVLLAFITVAREGSVSRAAEVLNLTQPAVSQQLKRLAQDTGTALFNRTSSGLELTDVGASLLSKAEDVLNAMDDFHHSARQCRGKISGTLRIGTIVDPDFIRLGPLLRRLRAAHPDIITDLSHAVSGDVLTRLTRGQIDAGFFLAAPDAVLLQSGDDAVHMIPLAEFTYRVIAPPGWQARVGYADWPTLAALPWIGTPSTSSHHGLLAEVFARHGCTQTVVAKVDQEASMLEMVRAGVGLSLCRDSIALHERQTTGLAVSDVAFVPARLGFLTLERHLDRPALRALLDALGQTWTPA</sequence>
<dbReference type="GO" id="GO:0003700">
    <property type="term" value="F:DNA-binding transcription factor activity"/>
    <property type="evidence" value="ECO:0007669"/>
    <property type="project" value="InterPro"/>
</dbReference>
<evidence type="ECO:0000256" key="1">
    <source>
        <dbReference type="ARBA" id="ARBA00009437"/>
    </source>
</evidence>
<feature type="domain" description="HTH lysR-type" evidence="5">
    <location>
        <begin position="5"/>
        <end position="62"/>
    </location>
</feature>
<proteinExistence type="inferred from homology"/>
<keyword evidence="2" id="KW-0805">Transcription regulation</keyword>
<dbReference type="Proteomes" id="UP000198440">
    <property type="component" value="Unassembled WGS sequence"/>
</dbReference>
<dbReference type="PROSITE" id="PS50931">
    <property type="entry name" value="HTH_LYSR"/>
    <property type="match status" value="1"/>
</dbReference>
<evidence type="ECO:0000259" key="5">
    <source>
        <dbReference type="PROSITE" id="PS50931"/>
    </source>
</evidence>
<dbReference type="RefSeq" id="WP_089277631.1">
    <property type="nucleotide sequence ID" value="NZ_FZON01000014.1"/>
</dbReference>
<dbReference type="AlphaFoldDB" id="A0A239ECL7"/>
<name>A0A239ECL7_9RHOB</name>
<evidence type="ECO:0000313" key="6">
    <source>
        <dbReference type="EMBL" id="SNS41763.1"/>
    </source>
</evidence>
<dbReference type="FunFam" id="1.10.10.10:FF:000001">
    <property type="entry name" value="LysR family transcriptional regulator"/>
    <property type="match status" value="1"/>
</dbReference>
<dbReference type="InterPro" id="IPR005119">
    <property type="entry name" value="LysR_subst-bd"/>
</dbReference>
<dbReference type="Gene3D" id="1.10.10.10">
    <property type="entry name" value="Winged helix-like DNA-binding domain superfamily/Winged helix DNA-binding domain"/>
    <property type="match status" value="1"/>
</dbReference>
<accession>A0A239ECL7</accession>
<comment type="similarity">
    <text evidence="1">Belongs to the LysR transcriptional regulatory family.</text>
</comment>
<dbReference type="InterPro" id="IPR036388">
    <property type="entry name" value="WH-like_DNA-bd_sf"/>
</dbReference>
<dbReference type="InterPro" id="IPR000847">
    <property type="entry name" value="LysR_HTH_N"/>
</dbReference>
<keyword evidence="4" id="KW-0804">Transcription</keyword>
<dbReference type="PANTHER" id="PTHR30126:SF40">
    <property type="entry name" value="HTH-TYPE TRANSCRIPTIONAL REGULATOR GLTR"/>
    <property type="match status" value="1"/>
</dbReference>
<evidence type="ECO:0000256" key="3">
    <source>
        <dbReference type="ARBA" id="ARBA00023125"/>
    </source>
</evidence>
<organism evidence="6 7">
    <name type="scientific">Antarctobacter heliothermus</name>
    <dbReference type="NCBI Taxonomy" id="74033"/>
    <lineage>
        <taxon>Bacteria</taxon>
        <taxon>Pseudomonadati</taxon>
        <taxon>Pseudomonadota</taxon>
        <taxon>Alphaproteobacteria</taxon>
        <taxon>Rhodobacterales</taxon>
        <taxon>Roseobacteraceae</taxon>
        <taxon>Antarctobacter</taxon>
    </lineage>
</organism>
<dbReference type="PANTHER" id="PTHR30126">
    <property type="entry name" value="HTH-TYPE TRANSCRIPTIONAL REGULATOR"/>
    <property type="match status" value="1"/>
</dbReference>